<name>A0ABR6BZ98_9PSEU</name>
<dbReference type="Gene3D" id="1.20.120.450">
    <property type="entry name" value="dinb family like domain"/>
    <property type="match status" value="1"/>
</dbReference>
<proteinExistence type="predicted"/>
<accession>A0ABR6BZ98</accession>
<organism evidence="1 2">
    <name type="scientific">Kutzneria viridogrisea</name>
    <dbReference type="NCBI Taxonomy" id="47990"/>
    <lineage>
        <taxon>Bacteria</taxon>
        <taxon>Bacillati</taxon>
        <taxon>Actinomycetota</taxon>
        <taxon>Actinomycetes</taxon>
        <taxon>Pseudonocardiales</taxon>
        <taxon>Pseudonocardiaceae</taxon>
        <taxon>Kutzneria</taxon>
    </lineage>
</organism>
<gene>
    <name evidence="1" type="ORF">BC739_009186</name>
</gene>
<comment type="caution">
    <text evidence="1">The sequence shown here is derived from an EMBL/GenBank/DDBJ whole genome shotgun (WGS) entry which is preliminary data.</text>
</comment>
<dbReference type="Pfam" id="PF04978">
    <property type="entry name" value="MST"/>
    <property type="match status" value="1"/>
</dbReference>
<dbReference type="EMBL" id="JACJID010000010">
    <property type="protein sequence ID" value="MBA8931927.1"/>
    <property type="molecule type" value="Genomic_DNA"/>
</dbReference>
<dbReference type="Proteomes" id="UP000517916">
    <property type="component" value="Unassembled WGS sequence"/>
</dbReference>
<evidence type="ECO:0000313" key="2">
    <source>
        <dbReference type="Proteomes" id="UP000517916"/>
    </source>
</evidence>
<sequence>MSNTVSRSWPEQVARDELRLQWEFLDFLRATAVNKLAGLSREQAAATPLPSSPLFSALGVIKHLTSVERWWISLVGGGVQLPNAWDSPDRDIDFRLSEQDTPDSVVAAYQREWVLSRDALSGMAPEDLARREVHGQHRTVRWVLAHVCQETARHVGHLDVLRELADGQVGE</sequence>
<dbReference type="SUPFAM" id="SSF109854">
    <property type="entry name" value="DinB/YfiT-like putative metalloenzymes"/>
    <property type="match status" value="1"/>
</dbReference>
<reference evidence="1 2" key="1">
    <citation type="submission" date="2020-08" db="EMBL/GenBank/DDBJ databases">
        <title>Genomic Encyclopedia of Archaeal and Bacterial Type Strains, Phase II (KMG-II): from individual species to whole genera.</title>
        <authorList>
            <person name="Goeker M."/>
        </authorList>
    </citation>
    <scope>NUCLEOTIDE SEQUENCE [LARGE SCALE GENOMIC DNA]</scope>
    <source>
        <strain evidence="1 2">DSM 43850</strain>
    </source>
</reference>
<dbReference type="InterPro" id="IPR034660">
    <property type="entry name" value="DinB/YfiT-like"/>
</dbReference>
<dbReference type="InterPro" id="IPR007061">
    <property type="entry name" value="MST-like"/>
</dbReference>
<keyword evidence="2" id="KW-1185">Reference proteome</keyword>
<protein>
    <submittedName>
        <fullName evidence="1">Damage-inducible protein DinB</fullName>
    </submittedName>
</protein>
<evidence type="ECO:0000313" key="1">
    <source>
        <dbReference type="EMBL" id="MBA8931927.1"/>
    </source>
</evidence>
<dbReference type="RefSeq" id="WP_025357207.1">
    <property type="nucleotide sequence ID" value="NZ_BAAABQ010000061.1"/>
</dbReference>